<sequence length="80" mass="8966">MDHSPSVSTIDIGSLDCDLIRVYTSLDMMRDRKDAVVQFVRDSYEIICVAAGRNALRAFLLVSWSLFAITLILILGTIRC</sequence>
<name>A0A166GFM3_9AGAM</name>
<keyword evidence="1" id="KW-0812">Transmembrane</keyword>
<proteinExistence type="predicted"/>
<evidence type="ECO:0000256" key="1">
    <source>
        <dbReference type="SAM" id="Phobius"/>
    </source>
</evidence>
<evidence type="ECO:0000313" key="3">
    <source>
        <dbReference type="Proteomes" id="UP000076798"/>
    </source>
</evidence>
<accession>A0A166GFM3</accession>
<reference evidence="2 3" key="1">
    <citation type="journal article" date="2016" name="Mol. Biol. Evol.">
        <title>Comparative Genomics of Early-Diverging Mushroom-Forming Fungi Provides Insights into the Origins of Lignocellulose Decay Capabilities.</title>
        <authorList>
            <person name="Nagy L.G."/>
            <person name="Riley R."/>
            <person name="Tritt A."/>
            <person name="Adam C."/>
            <person name="Daum C."/>
            <person name="Floudas D."/>
            <person name="Sun H."/>
            <person name="Yadav J.S."/>
            <person name="Pangilinan J."/>
            <person name="Larsson K.H."/>
            <person name="Matsuura K."/>
            <person name="Barry K."/>
            <person name="Labutti K."/>
            <person name="Kuo R."/>
            <person name="Ohm R.A."/>
            <person name="Bhattacharya S.S."/>
            <person name="Shirouzu T."/>
            <person name="Yoshinaga Y."/>
            <person name="Martin F.M."/>
            <person name="Grigoriev I.V."/>
            <person name="Hibbett D.S."/>
        </authorList>
    </citation>
    <scope>NUCLEOTIDE SEQUENCE [LARGE SCALE GENOMIC DNA]</scope>
    <source>
        <strain evidence="2 3">HHB10207 ss-3</strain>
    </source>
</reference>
<protein>
    <submittedName>
        <fullName evidence="2">Uncharacterized protein</fullName>
    </submittedName>
</protein>
<organism evidence="2 3">
    <name type="scientific">Sistotremastrum suecicum HHB10207 ss-3</name>
    <dbReference type="NCBI Taxonomy" id="1314776"/>
    <lineage>
        <taxon>Eukaryota</taxon>
        <taxon>Fungi</taxon>
        <taxon>Dikarya</taxon>
        <taxon>Basidiomycota</taxon>
        <taxon>Agaricomycotina</taxon>
        <taxon>Agaricomycetes</taxon>
        <taxon>Sistotremastrales</taxon>
        <taxon>Sistotremastraceae</taxon>
        <taxon>Sistotremastrum</taxon>
    </lineage>
</organism>
<keyword evidence="1" id="KW-1133">Transmembrane helix</keyword>
<dbReference type="EMBL" id="KV428020">
    <property type="protein sequence ID" value="KZT41638.1"/>
    <property type="molecule type" value="Genomic_DNA"/>
</dbReference>
<dbReference type="AlphaFoldDB" id="A0A166GFM3"/>
<feature type="transmembrane region" description="Helical" evidence="1">
    <location>
        <begin position="58"/>
        <end position="78"/>
    </location>
</feature>
<evidence type="ECO:0000313" key="2">
    <source>
        <dbReference type="EMBL" id="KZT41638.1"/>
    </source>
</evidence>
<gene>
    <name evidence="2" type="ORF">SISSUDRAFT_1042763</name>
</gene>
<keyword evidence="3" id="KW-1185">Reference proteome</keyword>
<keyword evidence="1" id="KW-0472">Membrane</keyword>
<dbReference type="Proteomes" id="UP000076798">
    <property type="component" value="Unassembled WGS sequence"/>
</dbReference>